<keyword evidence="2" id="KW-0413">Isomerase</keyword>
<accession>A0A5C6CUD3</accession>
<dbReference type="EC" id="5.4.99.28" evidence="2"/>
<dbReference type="InterPro" id="IPR006145">
    <property type="entry name" value="PsdUridine_synth_RsuA/RluA"/>
</dbReference>
<keyword evidence="3" id="KW-1185">Reference proteome</keyword>
<gene>
    <name evidence="2" type="primary">rluA</name>
    <name evidence="2" type="ORF">Pla144_20360</name>
</gene>
<dbReference type="CDD" id="cd02869">
    <property type="entry name" value="PseudoU_synth_RluA_like"/>
    <property type="match status" value="1"/>
</dbReference>
<organism evidence="2 3">
    <name type="scientific">Bythopirellula polymerisocia</name>
    <dbReference type="NCBI Taxonomy" id="2528003"/>
    <lineage>
        <taxon>Bacteria</taxon>
        <taxon>Pseudomonadati</taxon>
        <taxon>Planctomycetota</taxon>
        <taxon>Planctomycetia</taxon>
        <taxon>Pirellulales</taxon>
        <taxon>Lacipirellulaceae</taxon>
        <taxon>Bythopirellula</taxon>
    </lineage>
</organism>
<dbReference type="InterPro" id="IPR020103">
    <property type="entry name" value="PsdUridine_synth_cat_dom_sf"/>
</dbReference>
<protein>
    <submittedName>
        <fullName evidence="2">Ribosomal large subunit pseudouridine synthase A</fullName>
        <ecNumber evidence="2">5.4.99.28</ecNumber>
    </submittedName>
</protein>
<dbReference type="OrthoDB" id="9784108at2"/>
<proteinExistence type="predicted"/>
<dbReference type="GO" id="GO:0003723">
    <property type="term" value="F:RNA binding"/>
    <property type="evidence" value="ECO:0007669"/>
    <property type="project" value="InterPro"/>
</dbReference>
<name>A0A5C6CUD3_9BACT</name>
<evidence type="ECO:0000313" key="2">
    <source>
        <dbReference type="EMBL" id="TWU27264.1"/>
    </source>
</evidence>
<feature type="domain" description="Pseudouridine synthase RsuA/RluA-like" evidence="1">
    <location>
        <begin position="16"/>
        <end position="171"/>
    </location>
</feature>
<dbReference type="RefSeq" id="WP_146450489.1">
    <property type="nucleotide sequence ID" value="NZ_SJPS01000003.1"/>
</dbReference>
<dbReference type="GO" id="GO:0001522">
    <property type="term" value="P:pseudouridine synthesis"/>
    <property type="evidence" value="ECO:0007669"/>
    <property type="project" value="InterPro"/>
</dbReference>
<sequence length="231" mass="25931">MAISANQLEVLYEDNHLLVVNKRAMLPTMGVSEDQPSLIKIAKEYIREKYQKPGNVFLGVVSRLDAPVTGVTLLARTSKAAARLSAAFRDRKVRKSYLAVVAGEVPDASGTLEHYLRKDERHRKVHVTHADCPDAQLARLRYRVLKVSAGKSLLEIELETGRKHQIRVQLAKLGFPIVGDKKYGSQQNFFKGIALHARELEISHPTLDKTITFTAPMPRYWLESPSFAGLF</sequence>
<dbReference type="GO" id="GO:0160151">
    <property type="term" value="F:tRNA pseudouridine(32) synthase activity"/>
    <property type="evidence" value="ECO:0007669"/>
    <property type="project" value="UniProtKB-EC"/>
</dbReference>
<dbReference type="GO" id="GO:0006396">
    <property type="term" value="P:RNA processing"/>
    <property type="evidence" value="ECO:0007669"/>
    <property type="project" value="UniProtKB-ARBA"/>
</dbReference>
<dbReference type="AlphaFoldDB" id="A0A5C6CUD3"/>
<evidence type="ECO:0000313" key="3">
    <source>
        <dbReference type="Proteomes" id="UP000318437"/>
    </source>
</evidence>
<dbReference type="EMBL" id="SJPS01000003">
    <property type="protein sequence ID" value="TWU27264.1"/>
    <property type="molecule type" value="Genomic_DNA"/>
</dbReference>
<dbReference type="SUPFAM" id="SSF55120">
    <property type="entry name" value="Pseudouridine synthase"/>
    <property type="match status" value="1"/>
</dbReference>
<dbReference type="Gene3D" id="3.30.2350.10">
    <property type="entry name" value="Pseudouridine synthase"/>
    <property type="match status" value="1"/>
</dbReference>
<reference evidence="2 3" key="1">
    <citation type="submission" date="2019-02" db="EMBL/GenBank/DDBJ databases">
        <title>Deep-cultivation of Planctomycetes and their phenomic and genomic characterization uncovers novel biology.</title>
        <authorList>
            <person name="Wiegand S."/>
            <person name="Jogler M."/>
            <person name="Boedeker C."/>
            <person name="Pinto D."/>
            <person name="Vollmers J."/>
            <person name="Rivas-Marin E."/>
            <person name="Kohn T."/>
            <person name="Peeters S.H."/>
            <person name="Heuer A."/>
            <person name="Rast P."/>
            <person name="Oberbeckmann S."/>
            <person name="Bunk B."/>
            <person name="Jeske O."/>
            <person name="Meyerdierks A."/>
            <person name="Storesund J.E."/>
            <person name="Kallscheuer N."/>
            <person name="Luecker S."/>
            <person name="Lage O.M."/>
            <person name="Pohl T."/>
            <person name="Merkel B.J."/>
            <person name="Hornburger P."/>
            <person name="Mueller R.-W."/>
            <person name="Bruemmer F."/>
            <person name="Labrenz M."/>
            <person name="Spormann A.M."/>
            <person name="Op Den Camp H."/>
            <person name="Overmann J."/>
            <person name="Amann R."/>
            <person name="Jetten M.S.M."/>
            <person name="Mascher T."/>
            <person name="Medema M.H."/>
            <person name="Devos D.P."/>
            <person name="Kaster A.-K."/>
            <person name="Ovreas L."/>
            <person name="Rohde M."/>
            <person name="Galperin M.Y."/>
            <person name="Jogler C."/>
        </authorList>
    </citation>
    <scope>NUCLEOTIDE SEQUENCE [LARGE SCALE GENOMIC DNA]</scope>
    <source>
        <strain evidence="2 3">Pla144</strain>
    </source>
</reference>
<dbReference type="Pfam" id="PF00849">
    <property type="entry name" value="PseudoU_synth_2"/>
    <property type="match status" value="1"/>
</dbReference>
<dbReference type="InterPro" id="IPR050188">
    <property type="entry name" value="RluA_PseudoU_synthase"/>
</dbReference>
<dbReference type="Proteomes" id="UP000318437">
    <property type="component" value="Unassembled WGS sequence"/>
</dbReference>
<dbReference type="PANTHER" id="PTHR21600">
    <property type="entry name" value="MITOCHONDRIAL RNA PSEUDOURIDINE SYNTHASE"/>
    <property type="match status" value="1"/>
</dbReference>
<evidence type="ECO:0000259" key="1">
    <source>
        <dbReference type="Pfam" id="PF00849"/>
    </source>
</evidence>
<comment type="caution">
    <text evidence="2">The sequence shown here is derived from an EMBL/GenBank/DDBJ whole genome shotgun (WGS) entry which is preliminary data.</text>
</comment>